<accession>A0A1I0BQ09</accession>
<dbReference type="OrthoDB" id="2736986at2"/>
<dbReference type="STRING" id="29364.SAMN04487772_10825"/>
<gene>
    <name evidence="2" type="ORF">SAMN04487772_10825</name>
</gene>
<dbReference type="SUPFAM" id="SSF47413">
    <property type="entry name" value="lambda repressor-like DNA-binding domains"/>
    <property type="match status" value="1"/>
</dbReference>
<keyword evidence="3" id="KW-1185">Reference proteome</keyword>
<proteinExistence type="predicted"/>
<protein>
    <submittedName>
        <fullName evidence="2">Helix-turn-helix</fullName>
    </submittedName>
</protein>
<sequence length="62" mass="7197">MARKRELTAYGKKVKHRLIELNMTQVELAEQVGTSKQYLGKILFGERSGTMYLEKIQQILNI</sequence>
<dbReference type="CDD" id="cd00093">
    <property type="entry name" value="HTH_XRE"/>
    <property type="match status" value="1"/>
</dbReference>
<dbReference type="Proteomes" id="UP000199800">
    <property type="component" value="Unassembled WGS sequence"/>
</dbReference>
<organism evidence="2 3">
    <name type="scientific">[Clostridium] polysaccharolyticum</name>
    <dbReference type="NCBI Taxonomy" id="29364"/>
    <lineage>
        <taxon>Bacteria</taxon>
        <taxon>Bacillati</taxon>
        <taxon>Bacillota</taxon>
        <taxon>Clostridia</taxon>
        <taxon>Lachnospirales</taxon>
        <taxon>Lachnospiraceae</taxon>
    </lineage>
</organism>
<dbReference type="Gene3D" id="1.10.260.40">
    <property type="entry name" value="lambda repressor-like DNA-binding domains"/>
    <property type="match status" value="1"/>
</dbReference>
<evidence type="ECO:0000313" key="2">
    <source>
        <dbReference type="EMBL" id="SET08405.1"/>
    </source>
</evidence>
<name>A0A1I0BQ09_9FIRM</name>
<dbReference type="PROSITE" id="PS50943">
    <property type="entry name" value="HTH_CROC1"/>
    <property type="match status" value="1"/>
</dbReference>
<dbReference type="RefSeq" id="WP_092477505.1">
    <property type="nucleotide sequence ID" value="NZ_FOHN01000008.1"/>
</dbReference>
<dbReference type="Pfam" id="PF01381">
    <property type="entry name" value="HTH_3"/>
    <property type="match status" value="1"/>
</dbReference>
<evidence type="ECO:0000259" key="1">
    <source>
        <dbReference type="PROSITE" id="PS50943"/>
    </source>
</evidence>
<dbReference type="InterPro" id="IPR010982">
    <property type="entry name" value="Lambda_DNA-bd_dom_sf"/>
</dbReference>
<evidence type="ECO:0000313" key="3">
    <source>
        <dbReference type="Proteomes" id="UP000199800"/>
    </source>
</evidence>
<dbReference type="InterPro" id="IPR001387">
    <property type="entry name" value="Cro/C1-type_HTH"/>
</dbReference>
<dbReference type="GO" id="GO:0003677">
    <property type="term" value="F:DNA binding"/>
    <property type="evidence" value="ECO:0007669"/>
    <property type="project" value="InterPro"/>
</dbReference>
<reference evidence="2 3" key="1">
    <citation type="submission" date="2016-10" db="EMBL/GenBank/DDBJ databases">
        <authorList>
            <person name="de Groot N.N."/>
        </authorList>
    </citation>
    <scope>NUCLEOTIDE SEQUENCE [LARGE SCALE GENOMIC DNA]</scope>
    <source>
        <strain evidence="2 3">DSM 1801</strain>
    </source>
</reference>
<feature type="domain" description="HTH cro/C1-type" evidence="1">
    <location>
        <begin position="14"/>
        <end position="62"/>
    </location>
</feature>
<dbReference type="EMBL" id="FOHN01000008">
    <property type="protein sequence ID" value="SET08405.1"/>
    <property type="molecule type" value="Genomic_DNA"/>
</dbReference>
<dbReference type="AlphaFoldDB" id="A0A1I0BQ09"/>